<dbReference type="AlphaFoldDB" id="A0A1G7D2X2"/>
<dbReference type="Proteomes" id="UP000182114">
    <property type="component" value="Unassembled WGS sequence"/>
</dbReference>
<keyword evidence="2" id="KW-1185">Reference proteome</keyword>
<organism evidence="1 2">
    <name type="scientific">Cellulophaga baltica</name>
    <dbReference type="NCBI Taxonomy" id="76594"/>
    <lineage>
        <taxon>Bacteria</taxon>
        <taxon>Pseudomonadati</taxon>
        <taxon>Bacteroidota</taxon>
        <taxon>Flavobacteriia</taxon>
        <taxon>Flavobacteriales</taxon>
        <taxon>Flavobacteriaceae</taxon>
        <taxon>Cellulophaga</taxon>
    </lineage>
</organism>
<protein>
    <submittedName>
        <fullName evidence="1">Uncharacterized protein</fullName>
    </submittedName>
</protein>
<evidence type="ECO:0000313" key="2">
    <source>
        <dbReference type="Proteomes" id="UP000182114"/>
    </source>
</evidence>
<evidence type="ECO:0000313" key="1">
    <source>
        <dbReference type="EMBL" id="SDE45879.1"/>
    </source>
</evidence>
<dbReference type="EMBL" id="FNBD01000001">
    <property type="protein sequence ID" value="SDE45879.1"/>
    <property type="molecule type" value="Genomic_DNA"/>
</dbReference>
<accession>A0A1G7D2X2</accession>
<name>A0A1G7D2X2_9FLAO</name>
<reference evidence="2" key="1">
    <citation type="submission" date="2016-10" db="EMBL/GenBank/DDBJ databases">
        <authorList>
            <person name="Varghese N."/>
            <person name="Submissions S."/>
        </authorList>
    </citation>
    <scope>NUCLEOTIDE SEQUENCE [LARGE SCALE GENOMIC DNA]</scope>
    <source>
        <strain evidence="2">DSM 24729</strain>
    </source>
</reference>
<dbReference type="RefSeq" id="WP_074537180.1">
    <property type="nucleotide sequence ID" value="NZ_CBDUFQ010000003.1"/>
</dbReference>
<gene>
    <name evidence="1" type="ORF">SAMN04487992_101317</name>
</gene>
<proteinExistence type="predicted"/>
<dbReference type="eggNOG" id="ENOG50311B4">
    <property type="taxonomic scope" value="Bacteria"/>
</dbReference>
<sequence length="155" mass="17147">MKGDVVATSVFCLILLAGGTFLYFAISRTIETVNFIQNSELTTGYISGFEVAYNTNTSDSSSDTRYTQVLFVDNRGANVYIRSSSSSSFTTDRIGDEVEVRYITGRSNEARIASFFLDMWGLTLLFGLFGIVFTAPGIIFVWNALYDVITNLTSK</sequence>